<dbReference type="PANTHER" id="PTHR32154:SF0">
    <property type="entry name" value="PYRUVATE-FLAVODOXIN OXIDOREDUCTASE-RELATED"/>
    <property type="match status" value="1"/>
</dbReference>
<accession>A0AAF0D3R1</accession>
<keyword evidence="2" id="KW-0560">Oxidoreductase</keyword>
<evidence type="ECO:0000256" key="1">
    <source>
        <dbReference type="ARBA" id="ARBA00011595"/>
    </source>
</evidence>
<gene>
    <name evidence="5" type="primary">porA</name>
    <name evidence="5" type="ORF">OdinLCB4_005935</name>
</gene>
<dbReference type="InterPro" id="IPR029061">
    <property type="entry name" value="THDP-binding"/>
</dbReference>
<dbReference type="Gene3D" id="3.40.50.970">
    <property type="match status" value="1"/>
</dbReference>
<reference evidence="5" key="2">
    <citation type="journal article" date="2022" name="Nat. Microbiol.">
        <title>A closed Candidatus Odinarchaeum chromosome exposes Asgard archaeal viruses.</title>
        <authorList>
            <person name="Tamarit D."/>
            <person name="Caceres E.F."/>
            <person name="Krupovic M."/>
            <person name="Nijland R."/>
            <person name="Eme L."/>
            <person name="Robinson N.P."/>
            <person name="Ettema T.J.G."/>
        </authorList>
    </citation>
    <scope>NUCLEOTIDE SEQUENCE</scope>
    <source>
        <strain evidence="5">LCB_4</strain>
    </source>
</reference>
<protein>
    <submittedName>
        <fullName evidence="5">Pyruvate ferredoxin oxidoreductase</fullName>
    </submittedName>
</protein>
<comment type="subunit">
    <text evidence="1">Heterotetramer of one alpha, one beta, one delta and one gamma chain.</text>
</comment>
<proteinExistence type="predicted"/>
<dbReference type="PANTHER" id="PTHR32154">
    <property type="entry name" value="PYRUVATE-FLAVODOXIN OXIDOREDUCTASE-RELATED"/>
    <property type="match status" value="1"/>
</dbReference>
<dbReference type="InterPro" id="IPR009014">
    <property type="entry name" value="Transketo_C/PFOR_II"/>
</dbReference>
<dbReference type="EMBL" id="CP091871">
    <property type="protein sequence ID" value="WEU41083.1"/>
    <property type="molecule type" value="Genomic_DNA"/>
</dbReference>
<feature type="domain" description="Pyruvate flavodoxin/ferredoxin oxidoreductase pyrimidine binding" evidence="3">
    <location>
        <begin position="13"/>
        <end position="246"/>
    </location>
</feature>
<evidence type="ECO:0000259" key="4">
    <source>
        <dbReference type="Pfam" id="PF17147"/>
    </source>
</evidence>
<sequence>MMGMNGDTACAYAVKQCNPEVVAAYPITPQTIIVEVFSEYVANGEVTTEFIPVESEHSAMSTSIGAAAAGARAYTASASQGLALMYEMLYIASGLRLPIVMTCVNRALSAPINIHGDHSDAMGARDSGWIQLYCENSQEAYDTVIQAWRIAEHKDVLLPVMVNIDGFILSHTLENVAVLPDDAVKKFIGEKKIPVVKKPNGELTPYVLHPDYPVSMGAIDLQDYYFEHKRQQAEAMKHALRVIKEVGEEYGGLTGRRYGLIDPYMMNDAELAIVVMGSTAGTAKYVADLMRSKGVKAGVLRVRSFRPFPRDEIVKALSKVKACAVLDRSMSFGSYGGPLFVEIRSSFCYECQKPIMINYYYGLGGRDTPPHLLEDVFYDLKKIAETGKTGEEIRYLGLRDDREADNYKAELISFKDLNEGKIGGR</sequence>
<organism evidence="5 6">
    <name type="scientific">Odinarchaeota yellowstonii (strain LCB_4)</name>
    <dbReference type="NCBI Taxonomy" id="1841599"/>
    <lineage>
        <taxon>Archaea</taxon>
        <taxon>Promethearchaeati</taxon>
        <taxon>Candidatus Odinarchaeota</taxon>
        <taxon>Candidatus Odinarchaeia</taxon>
        <taxon>Candidatus Odinarchaeales</taxon>
        <taxon>Candidatus Odinarchaeaceae</taxon>
        <taxon>Candidatus Odinarchaeum</taxon>
    </lineage>
</organism>
<dbReference type="FunFam" id="3.40.50.920:FF:000010">
    <property type="entry name" value="Pyruvate ferredoxin oxidoreductase, alpha subunit"/>
    <property type="match status" value="1"/>
</dbReference>
<dbReference type="GO" id="GO:0019752">
    <property type="term" value="P:carboxylic acid metabolic process"/>
    <property type="evidence" value="ECO:0007669"/>
    <property type="project" value="UniProtKB-ARBA"/>
</dbReference>
<dbReference type="InterPro" id="IPR002880">
    <property type="entry name" value="Pyrv_Fd/Flavodoxin_OxRdtase_N"/>
</dbReference>
<feature type="domain" description="Pyruvate:ferredoxin oxidoreductase core" evidence="4">
    <location>
        <begin position="269"/>
        <end position="370"/>
    </location>
</feature>
<dbReference type="InterPro" id="IPR033412">
    <property type="entry name" value="PFOR_II"/>
</dbReference>
<evidence type="ECO:0000313" key="5">
    <source>
        <dbReference type="EMBL" id="WEU41083.1"/>
    </source>
</evidence>
<dbReference type="GO" id="GO:0044272">
    <property type="term" value="P:sulfur compound biosynthetic process"/>
    <property type="evidence" value="ECO:0007669"/>
    <property type="project" value="UniProtKB-ARBA"/>
</dbReference>
<reference evidence="5" key="1">
    <citation type="journal article" date="2017" name="Nature">
        <title>Asgard archaea illuminate the origin of eukaryotic cellular complexity.</title>
        <authorList>
            <person name="Zaremba-Niedzwiedzka K."/>
            <person name="Caceres E.F."/>
            <person name="Saw J.H."/>
            <person name="Backstrom D."/>
            <person name="Juzokaite L."/>
            <person name="Vancaester E."/>
            <person name="Seitz K.W."/>
            <person name="Anantharaman K."/>
            <person name="Starnawski P."/>
            <person name="Kjeldsen K.U."/>
            <person name="Scott M.B."/>
            <person name="Nunoura T."/>
            <person name="Banfield J.F."/>
            <person name="Schramm A."/>
            <person name="Baker B.J."/>
            <person name="Spang A."/>
            <person name="Ettema T.J.G."/>
        </authorList>
    </citation>
    <scope>NUCLEOTIDE SEQUENCE</scope>
    <source>
        <strain evidence="5">LCB_4</strain>
    </source>
</reference>
<keyword evidence="5" id="KW-0670">Pyruvate</keyword>
<dbReference type="Gene3D" id="3.40.50.920">
    <property type="match status" value="1"/>
</dbReference>
<dbReference type="Pfam" id="PF01855">
    <property type="entry name" value="POR_N"/>
    <property type="match status" value="1"/>
</dbReference>
<name>A0AAF0D3R1_ODILC</name>
<dbReference type="GO" id="GO:0016903">
    <property type="term" value="F:oxidoreductase activity, acting on the aldehyde or oxo group of donors"/>
    <property type="evidence" value="ECO:0007669"/>
    <property type="project" value="UniProtKB-ARBA"/>
</dbReference>
<dbReference type="GO" id="GO:0006979">
    <property type="term" value="P:response to oxidative stress"/>
    <property type="evidence" value="ECO:0007669"/>
    <property type="project" value="TreeGrafter"/>
</dbReference>
<dbReference type="FunFam" id="3.40.50.970:FF:000012">
    <property type="entry name" value="Pyruvate:ferredoxin (Flavodoxin) oxidoreductase"/>
    <property type="match status" value="1"/>
</dbReference>
<evidence type="ECO:0000259" key="3">
    <source>
        <dbReference type="Pfam" id="PF01855"/>
    </source>
</evidence>
<dbReference type="KEGG" id="oyw:OdinLCB4_005935"/>
<dbReference type="InterPro" id="IPR050722">
    <property type="entry name" value="Pyruvate:ferred/Flavod_OxRd"/>
</dbReference>
<dbReference type="Proteomes" id="UP000186851">
    <property type="component" value="Chromosome"/>
</dbReference>
<evidence type="ECO:0000313" key="6">
    <source>
        <dbReference type="Proteomes" id="UP000186851"/>
    </source>
</evidence>
<dbReference type="CDD" id="cd07034">
    <property type="entry name" value="TPP_PYR_PFOR_IOR-alpha_like"/>
    <property type="match status" value="1"/>
</dbReference>
<dbReference type="SUPFAM" id="SSF52518">
    <property type="entry name" value="Thiamin diphosphate-binding fold (THDP-binding)"/>
    <property type="match status" value="1"/>
</dbReference>
<dbReference type="Pfam" id="PF17147">
    <property type="entry name" value="PFOR_II"/>
    <property type="match status" value="1"/>
</dbReference>
<dbReference type="AlphaFoldDB" id="A0AAF0D3R1"/>
<dbReference type="SUPFAM" id="SSF52922">
    <property type="entry name" value="TK C-terminal domain-like"/>
    <property type="match status" value="1"/>
</dbReference>
<evidence type="ECO:0000256" key="2">
    <source>
        <dbReference type="ARBA" id="ARBA00023002"/>
    </source>
</evidence>